<evidence type="ECO:0008006" key="3">
    <source>
        <dbReference type="Google" id="ProtNLM"/>
    </source>
</evidence>
<reference evidence="1" key="1">
    <citation type="submission" date="2022-06" db="EMBL/GenBank/DDBJ databases">
        <title>Isolation of gut microbiota from human fecal samples.</title>
        <authorList>
            <person name="Pamer E.G."/>
            <person name="Barat B."/>
            <person name="Waligurski E."/>
            <person name="Medina S."/>
            <person name="Paddock L."/>
            <person name="Mostad J."/>
        </authorList>
    </citation>
    <scope>NUCLEOTIDE SEQUENCE</scope>
    <source>
        <strain evidence="1">DFI.6.22</strain>
    </source>
</reference>
<organism evidence="1 2">
    <name type="scientific">Alistipes onderdonkii</name>
    <dbReference type="NCBI Taxonomy" id="328813"/>
    <lineage>
        <taxon>Bacteria</taxon>
        <taxon>Pseudomonadati</taxon>
        <taxon>Bacteroidota</taxon>
        <taxon>Bacteroidia</taxon>
        <taxon>Bacteroidales</taxon>
        <taxon>Rikenellaceae</taxon>
        <taxon>Alistipes</taxon>
    </lineage>
</organism>
<proteinExistence type="predicted"/>
<comment type="caution">
    <text evidence="1">The sequence shown here is derived from an EMBL/GenBank/DDBJ whole genome shotgun (WGS) entry which is preliminary data.</text>
</comment>
<dbReference type="InterPro" id="IPR011250">
    <property type="entry name" value="OMP/PagP_B-barrel"/>
</dbReference>
<evidence type="ECO:0000313" key="2">
    <source>
        <dbReference type="Proteomes" id="UP001205035"/>
    </source>
</evidence>
<sequence length="212" mass="23573">MRAQGDTLSRIPPVLHNVRQGHISTGAQEANHRHSLSLQWGVYIPTGKGFLNRATTISPVLEWEWRASNAVSIGAGIGYTRGAERNYTRDTYEGDLVTGPSDRSLTLMPLTAHFRWFPTTSPQHRLRPFIGAGIGVQYAVFRIEGELINKSEVQSWGAVVRPEAGVSFCPQQNGRICIEIKCGWQYATNKFPIMSIESLQGVQISAGVRYKF</sequence>
<evidence type="ECO:0000313" key="1">
    <source>
        <dbReference type="EMBL" id="MCQ5082284.1"/>
    </source>
</evidence>
<protein>
    <recommendedName>
        <fullName evidence="3">Outer membrane protein beta-barrel domain-containing protein</fullName>
    </recommendedName>
</protein>
<dbReference type="Proteomes" id="UP001205035">
    <property type="component" value="Unassembled WGS sequence"/>
</dbReference>
<dbReference type="Gene3D" id="2.40.160.20">
    <property type="match status" value="1"/>
</dbReference>
<dbReference type="EMBL" id="JANGBQ010000005">
    <property type="protein sequence ID" value="MCQ5082284.1"/>
    <property type="molecule type" value="Genomic_DNA"/>
</dbReference>
<dbReference type="SUPFAM" id="SSF56925">
    <property type="entry name" value="OMPA-like"/>
    <property type="match status" value="1"/>
</dbReference>
<gene>
    <name evidence="1" type="ORF">NE651_05200</name>
</gene>
<name>A0AAJ1CDR7_9BACT</name>
<accession>A0AAJ1CDR7</accession>
<dbReference type="AlphaFoldDB" id="A0AAJ1CDR7"/>
<dbReference type="RefSeq" id="WP_256166190.1">
    <property type="nucleotide sequence ID" value="NZ_JANGBQ010000005.1"/>
</dbReference>